<feature type="domain" description="Resolvase/invertase-type recombinase catalytic" evidence="5">
    <location>
        <begin position="27"/>
        <end position="177"/>
    </location>
</feature>
<dbReference type="InterPro" id="IPR011109">
    <property type="entry name" value="DNA_bind_recombinase_dom"/>
</dbReference>
<dbReference type="CDD" id="cd00338">
    <property type="entry name" value="Ser_Recombinase"/>
    <property type="match status" value="1"/>
</dbReference>
<evidence type="ECO:0000313" key="7">
    <source>
        <dbReference type="EMBL" id="MDU0343187.1"/>
    </source>
</evidence>
<evidence type="ECO:0000259" key="5">
    <source>
        <dbReference type="PROSITE" id="PS51736"/>
    </source>
</evidence>
<dbReference type="InterPro" id="IPR006118">
    <property type="entry name" value="Recombinase_CS"/>
</dbReference>
<dbReference type="EMBL" id="JAWDID010000060">
    <property type="protein sequence ID" value="MDU0343187.1"/>
    <property type="molecule type" value="Genomic_DNA"/>
</dbReference>
<proteinExistence type="predicted"/>
<sequence>MVGSNRVQRLKRKASVVASERAVVVNKAVGYVRVSSTEQAEHGFGLATQEAAIRAFATSQGYELVEVVTDAGVSGATRPSERDGFRRIVDLAEEGAFSVLLVWKFDRLARQIVYAVTAANDLQERHGIQLRSVTEPIDTATAMGRTVFAILAGMAEQERQVITERTFLGRREKATRGGYACGAVPLGYVADREGGLATDKENAGTVRRVFAMRKDGATLQAIASALNADEIPTARGGKWWPSTVRYILDNPKYRGESEYLFRWNGDERHVVRSGTHAAIVS</sequence>
<dbReference type="InterPro" id="IPR038109">
    <property type="entry name" value="DNA_bind_recomb_sf"/>
</dbReference>
<dbReference type="InterPro" id="IPR006119">
    <property type="entry name" value="Resolv_N"/>
</dbReference>
<evidence type="ECO:0000259" key="6">
    <source>
        <dbReference type="PROSITE" id="PS51737"/>
    </source>
</evidence>
<comment type="caution">
    <text evidence="7">The sequence shown here is derived from an EMBL/GenBank/DDBJ whole genome shotgun (WGS) entry which is preliminary data.</text>
</comment>
<evidence type="ECO:0000256" key="3">
    <source>
        <dbReference type="ARBA" id="ARBA00023172"/>
    </source>
</evidence>
<dbReference type="PROSITE" id="PS51736">
    <property type="entry name" value="RECOMBINASES_3"/>
    <property type="match status" value="1"/>
</dbReference>
<evidence type="ECO:0000313" key="8">
    <source>
        <dbReference type="Proteomes" id="UP001254257"/>
    </source>
</evidence>
<dbReference type="PANTHER" id="PTHR30461">
    <property type="entry name" value="DNA-INVERTASE FROM LAMBDOID PROPHAGE"/>
    <property type="match status" value="1"/>
</dbReference>
<dbReference type="Pfam" id="PF07508">
    <property type="entry name" value="Recombinase"/>
    <property type="match status" value="1"/>
</dbReference>
<keyword evidence="1" id="KW-0229">DNA integration</keyword>
<keyword evidence="3" id="KW-0233">DNA recombination</keyword>
<dbReference type="Gene3D" id="3.90.1750.20">
    <property type="entry name" value="Putative Large Serine Recombinase, Chain B, Domain 2"/>
    <property type="match status" value="1"/>
</dbReference>
<dbReference type="SMART" id="SM00857">
    <property type="entry name" value="Resolvase"/>
    <property type="match status" value="1"/>
</dbReference>
<evidence type="ECO:0000256" key="2">
    <source>
        <dbReference type="ARBA" id="ARBA00023125"/>
    </source>
</evidence>
<accession>A0ABU3SEJ6</accession>
<name>A0ABU3SEJ6_9HYPH</name>
<dbReference type="InterPro" id="IPR050639">
    <property type="entry name" value="SSR_resolvase"/>
</dbReference>
<dbReference type="Pfam" id="PF00239">
    <property type="entry name" value="Resolvase"/>
    <property type="match status" value="1"/>
</dbReference>
<feature type="domain" description="Recombinase" evidence="6">
    <location>
        <begin position="185"/>
        <end position="281"/>
    </location>
</feature>
<dbReference type="PANTHER" id="PTHR30461:SF23">
    <property type="entry name" value="DNA RECOMBINASE-RELATED"/>
    <property type="match status" value="1"/>
</dbReference>
<reference evidence="7 8" key="1">
    <citation type="submission" date="2023-09" db="EMBL/GenBank/DDBJ databases">
        <title>Whole genome shotgun sequencing (WGS) of Bosea sp. ZW T0_25, isolated from stored onions (Allium cepa).</title>
        <authorList>
            <person name="Stoll D.A."/>
            <person name="Huch M."/>
        </authorList>
    </citation>
    <scope>NUCLEOTIDE SEQUENCE [LARGE SCALE GENOMIC DNA]</scope>
    <source>
        <strain evidence="7 8">ZW T0_25</strain>
    </source>
</reference>
<evidence type="ECO:0000256" key="1">
    <source>
        <dbReference type="ARBA" id="ARBA00022908"/>
    </source>
</evidence>
<evidence type="ECO:0000256" key="4">
    <source>
        <dbReference type="PROSITE-ProRule" id="PRU10137"/>
    </source>
</evidence>
<organism evidence="7 8">
    <name type="scientific">Bosea rubneri</name>
    <dbReference type="NCBI Taxonomy" id="3075434"/>
    <lineage>
        <taxon>Bacteria</taxon>
        <taxon>Pseudomonadati</taxon>
        <taxon>Pseudomonadota</taxon>
        <taxon>Alphaproteobacteria</taxon>
        <taxon>Hyphomicrobiales</taxon>
        <taxon>Boseaceae</taxon>
        <taxon>Bosea</taxon>
    </lineage>
</organism>
<gene>
    <name evidence="7" type="ORF">RKE40_25110</name>
</gene>
<feature type="active site" description="O-(5'-phospho-DNA)-serine intermediate" evidence="4">
    <location>
        <position position="35"/>
    </location>
</feature>
<dbReference type="RefSeq" id="WP_316020926.1">
    <property type="nucleotide sequence ID" value="NZ_JAWDID010000060.1"/>
</dbReference>
<dbReference type="PROSITE" id="PS51737">
    <property type="entry name" value="RECOMBINASE_DNA_BIND"/>
    <property type="match status" value="1"/>
</dbReference>
<dbReference type="SUPFAM" id="SSF53041">
    <property type="entry name" value="Resolvase-like"/>
    <property type="match status" value="1"/>
</dbReference>
<keyword evidence="2" id="KW-0238">DNA-binding</keyword>
<keyword evidence="8" id="KW-1185">Reference proteome</keyword>
<dbReference type="Gene3D" id="3.40.50.1390">
    <property type="entry name" value="Resolvase, N-terminal catalytic domain"/>
    <property type="match status" value="1"/>
</dbReference>
<protein>
    <submittedName>
        <fullName evidence="7">Recombinase family protein</fullName>
    </submittedName>
</protein>
<dbReference type="Proteomes" id="UP001254257">
    <property type="component" value="Unassembled WGS sequence"/>
</dbReference>
<dbReference type="InterPro" id="IPR036162">
    <property type="entry name" value="Resolvase-like_N_sf"/>
</dbReference>
<dbReference type="PROSITE" id="PS00397">
    <property type="entry name" value="RECOMBINASES_1"/>
    <property type="match status" value="1"/>
</dbReference>